<keyword evidence="2" id="KW-0732">Signal</keyword>
<accession>A0A4Y7TJB2</accession>
<dbReference type="OrthoDB" id="2929875at2759"/>
<dbReference type="Proteomes" id="UP000298030">
    <property type="component" value="Unassembled WGS sequence"/>
</dbReference>
<sequence>MKLSIATVFAAFAAAQAASLPGLTANLYNRELSARQDIPATCVRSCQPVNALLANNCPPASCCTSTFLQNYVACYVCVATAAGVTDYSRGEATLRGLVQACNERGLPVQEVPFPRPSTGPGSSTAPGSTTSVTVPTTGSTTLTESATSTISQATVTAITSTSPTSTLSRSTVTSIDTTSVPTPAVTDGNNGNGAAVVGLGGVTWLLPILGAAMGMMLV</sequence>
<evidence type="ECO:0000313" key="4">
    <source>
        <dbReference type="Proteomes" id="UP000298030"/>
    </source>
</evidence>
<gene>
    <name evidence="3" type="ORF">FA13DRAFT_1789409</name>
</gene>
<dbReference type="AlphaFoldDB" id="A0A4Y7TJB2"/>
<feature type="region of interest" description="Disordered" evidence="1">
    <location>
        <begin position="158"/>
        <end position="191"/>
    </location>
</feature>
<proteinExistence type="predicted"/>
<evidence type="ECO:0000256" key="2">
    <source>
        <dbReference type="SAM" id="SignalP"/>
    </source>
</evidence>
<evidence type="ECO:0000256" key="1">
    <source>
        <dbReference type="SAM" id="MobiDB-lite"/>
    </source>
</evidence>
<name>A0A4Y7TJB2_COPMI</name>
<feature type="region of interest" description="Disordered" evidence="1">
    <location>
        <begin position="108"/>
        <end position="145"/>
    </location>
</feature>
<dbReference type="EMBL" id="QPFP01000010">
    <property type="protein sequence ID" value="TEB34275.1"/>
    <property type="molecule type" value="Genomic_DNA"/>
</dbReference>
<organism evidence="3 4">
    <name type="scientific">Coprinellus micaceus</name>
    <name type="common">Glistening ink-cap mushroom</name>
    <name type="synonym">Coprinus micaceus</name>
    <dbReference type="NCBI Taxonomy" id="71717"/>
    <lineage>
        <taxon>Eukaryota</taxon>
        <taxon>Fungi</taxon>
        <taxon>Dikarya</taxon>
        <taxon>Basidiomycota</taxon>
        <taxon>Agaricomycotina</taxon>
        <taxon>Agaricomycetes</taxon>
        <taxon>Agaricomycetidae</taxon>
        <taxon>Agaricales</taxon>
        <taxon>Agaricineae</taxon>
        <taxon>Psathyrellaceae</taxon>
        <taxon>Coprinellus</taxon>
    </lineage>
</organism>
<protein>
    <recommendedName>
        <fullName evidence="5">Extracellular membrane protein CFEM domain-containing protein</fullName>
    </recommendedName>
</protein>
<feature type="compositionally biased region" description="Low complexity" evidence="1">
    <location>
        <begin position="116"/>
        <end position="145"/>
    </location>
</feature>
<feature type="compositionally biased region" description="Low complexity" evidence="1">
    <location>
        <begin position="158"/>
        <end position="174"/>
    </location>
</feature>
<feature type="chain" id="PRO_5021317246" description="Extracellular membrane protein CFEM domain-containing protein" evidence="2">
    <location>
        <begin position="18"/>
        <end position="218"/>
    </location>
</feature>
<evidence type="ECO:0008006" key="5">
    <source>
        <dbReference type="Google" id="ProtNLM"/>
    </source>
</evidence>
<feature type="signal peptide" evidence="2">
    <location>
        <begin position="1"/>
        <end position="17"/>
    </location>
</feature>
<evidence type="ECO:0000313" key="3">
    <source>
        <dbReference type="EMBL" id="TEB34275.1"/>
    </source>
</evidence>
<keyword evidence="4" id="KW-1185">Reference proteome</keyword>
<reference evidence="3 4" key="1">
    <citation type="journal article" date="2019" name="Nat. Ecol. Evol.">
        <title>Megaphylogeny resolves global patterns of mushroom evolution.</title>
        <authorList>
            <person name="Varga T."/>
            <person name="Krizsan K."/>
            <person name="Foldi C."/>
            <person name="Dima B."/>
            <person name="Sanchez-Garcia M."/>
            <person name="Sanchez-Ramirez S."/>
            <person name="Szollosi G.J."/>
            <person name="Szarkandi J.G."/>
            <person name="Papp V."/>
            <person name="Albert L."/>
            <person name="Andreopoulos W."/>
            <person name="Angelini C."/>
            <person name="Antonin V."/>
            <person name="Barry K.W."/>
            <person name="Bougher N.L."/>
            <person name="Buchanan P."/>
            <person name="Buyck B."/>
            <person name="Bense V."/>
            <person name="Catcheside P."/>
            <person name="Chovatia M."/>
            <person name="Cooper J."/>
            <person name="Damon W."/>
            <person name="Desjardin D."/>
            <person name="Finy P."/>
            <person name="Geml J."/>
            <person name="Haridas S."/>
            <person name="Hughes K."/>
            <person name="Justo A."/>
            <person name="Karasinski D."/>
            <person name="Kautmanova I."/>
            <person name="Kiss B."/>
            <person name="Kocsube S."/>
            <person name="Kotiranta H."/>
            <person name="LaButti K.M."/>
            <person name="Lechner B.E."/>
            <person name="Liimatainen K."/>
            <person name="Lipzen A."/>
            <person name="Lukacs Z."/>
            <person name="Mihaltcheva S."/>
            <person name="Morgado L.N."/>
            <person name="Niskanen T."/>
            <person name="Noordeloos M.E."/>
            <person name="Ohm R.A."/>
            <person name="Ortiz-Santana B."/>
            <person name="Ovrebo C."/>
            <person name="Racz N."/>
            <person name="Riley R."/>
            <person name="Savchenko A."/>
            <person name="Shiryaev A."/>
            <person name="Soop K."/>
            <person name="Spirin V."/>
            <person name="Szebenyi C."/>
            <person name="Tomsovsky M."/>
            <person name="Tulloss R.E."/>
            <person name="Uehling J."/>
            <person name="Grigoriev I.V."/>
            <person name="Vagvolgyi C."/>
            <person name="Papp T."/>
            <person name="Martin F.M."/>
            <person name="Miettinen O."/>
            <person name="Hibbett D.S."/>
            <person name="Nagy L.G."/>
        </authorList>
    </citation>
    <scope>NUCLEOTIDE SEQUENCE [LARGE SCALE GENOMIC DNA]</scope>
    <source>
        <strain evidence="3 4">FP101781</strain>
    </source>
</reference>
<comment type="caution">
    <text evidence="3">The sequence shown here is derived from an EMBL/GenBank/DDBJ whole genome shotgun (WGS) entry which is preliminary data.</text>
</comment>